<feature type="transmembrane region" description="Helical" evidence="6">
    <location>
        <begin position="51"/>
        <end position="68"/>
    </location>
</feature>
<feature type="transmembrane region" description="Helical" evidence="6">
    <location>
        <begin position="158"/>
        <end position="177"/>
    </location>
</feature>
<dbReference type="OrthoDB" id="4481258at2"/>
<dbReference type="RefSeq" id="WP_040910739.1">
    <property type="nucleotide sequence ID" value="NZ_LLZU01000005.1"/>
</dbReference>
<comment type="caution">
    <text evidence="7">The sequence shown here is derived from an EMBL/GenBank/DDBJ whole genome shotgun (WGS) entry which is preliminary data.</text>
</comment>
<keyword evidence="9" id="KW-1185">Reference proteome</keyword>
<organism evidence="7 9">
    <name type="scientific">Wenjunlia vitaminophila</name>
    <name type="common">Streptomyces vitaminophilus</name>
    <dbReference type="NCBI Taxonomy" id="76728"/>
    <lineage>
        <taxon>Bacteria</taxon>
        <taxon>Bacillati</taxon>
        <taxon>Actinomycetota</taxon>
        <taxon>Actinomycetes</taxon>
        <taxon>Kitasatosporales</taxon>
        <taxon>Streptomycetaceae</taxon>
        <taxon>Wenjunlia</taxon>
    </lineage>
</organism>
<feature type="transmembrane region" description="Helical" evidence="6">
    <location>
        <begin position="229"/>
        <end position="249"/>
    </location>
</feature>
<reference evidence="7 9" key="1">
    <citation type="submission" date="2015-10" db="EMBL/GenBank/DDBJ databases">
        <title>Draft genome sequence of pyrrolomycin-producing Streptomyces vitaminophilus.</title>
        <authorList>
            <person name="Graham D.E."/>
            <person name="Mahan K.M."/>
            <person name="Klingeman D.M."/>
            <person name="Hettich R.L."/>
            <person name="Parry R.J."/>
        </authorList>
    </citation>
    <scope>NUCLEOTIDE SEQUENCE [LARGE SCALE GENOMIC DNA]</scope>
    <source>
        <strain evidence="7 9">ATCC 31673</strain>
    </source>
</reference>
<feature type="transmembrane region" description="Helical" evidence="6">
    <location>
        <begin position="88"/>
        <end position="111"/>
    </location>
</feature>
<evidence type="ECO:0000256" key="6">
    <source>
        <dbReference type="SAM" id="Phobius"/>
    </source>
</evidence>
<evidence type="ECO:0000256" key="5">
    <source>
        <dbReference type="ARBA" id="ARBA00023136"/>
    </source>
</evidence>
<dbReference type="InterPro" id="IPR022791">
    <property type="entry name" value="L-PG_synthase/AglD"/>
</dbReference>
<dbReference type="PANTHER" id="PTHR39087">
    <property type="entry name" value="UPF0104 MEMBRANE PROTEIN MJ1595"/>
    <property type="match status" value="1"/>
</dbReference>
<proteinExistence type="predicted"/>
<evidence type="ECO:0000313" key="9">
    <source>
        <dbReference type="Proteomes" id="UP000050867"/>
    </source>
</evidence>
<dbReference type="eggNOG" id="COG0392">
    <property type="taxonomic scope" value="Bacteria"/>
</dbReference>
<keyword evidence="5 6" id="KW-0472">Membrane</keyword>
<name>A0A0T6LXF9_WENVI</name>
<protein>
    <recommendedName>
        <fullName evidence="10">Flippase-like domain-containing protein</fullName>
    </recommendedName>
</protein>
<accession>A0A0T6LXF9</accession>
<comment type="subcellular location">
    <subcellularLocation>
        <location evidence="1">Cell membrane</location>
        <topology evidence="1">Multi-pass membrane protein</topology>
    </subcellularLocation>
</comment>
<dbReference type="NCBIfam" id="TIGR00374">
    <property type="entry name" value="flippase-like domain"/>
    <property type="match status" value="1"/>
</dbReference>
<feature type="transmembrane region" description="Helical" evidence="6">
    <location>
        <begin position="123"/>
        <end position="146"/>
    </location>
</feature>
<evidence type="ECO:0000256" key="2">
    <source>
        <dbReference type="ARBA" id="ARBA00022475"/>
    </source>
</evidence>
<dbReference type="GO" id="GO:0005886">
    <property type="term" value="C:plasma membrane"/>
    <property type="evidence" value="ECO:0007669"/>
    <property type="project" value="UniProtKB-SubCell"/>
</dbReference>
<sequence>MRARGRAGSWRWLWWLVAAALATAALLVATSRRGELKHAADLLVHVNPGKVSVAVLAEAAAFVCLAAVPRWLLAAGGLGVPLADMVRLMMAANAMAGVFPGGAAFSAAWLYRQLRRRGAGQALTAAALASAGGLSALGLLVVIVLGALTAGSRGPGAAMLRVAAGLVLAVLVALLVLRSASVRAALGRAWARVRARYGRVQEADAELRSVLKQARSVQPGVRPWLRPGALALLNWVFDAGCLVASVWALGIPVPWQGVLLAYGLVQIPGSIRLTPGGIGIVEAGLTGLLVVYGLTPGQAFAATLLYRIWNYWLPQPIGWGCWLGVMLRERR</sequence>
<evidence type="ECO:0000256" key="4">
    <source>
        <dbReference type="ARBA" id="ARBA00022989"/>
    </source>
</evidence>
<evidence type="ECO:0000256" key="1">
    <source>
        <dbReference type="ARBA" id="ARBA00004651"/>
    </source>
</evidence>
<dbReference type="Proteomes" id="UP000050867">
    <property type="component" value="Unassembled WGS sequence"/>
</dbReference>
<dbReference type="PANTHER" id="PTHR39087:SF2">
    <property type="entry name" value="UPF0104 MEMBRANE PROTEIN MJ1595"/>
    <property type="match status" value="1"/>
</dbReference>
<dbReference type="EMBL" id="LLZU01000005">
    <property type="protein sequence ID" value="KRV50656.1"/>
    <property type="molecule type" value="Genomic_DNA"/>
</dbReference>
<feature type="transmembrane region" description="Helical" evidence="6">
    <location>
        <begin position="12"/>
        <end position="30"/>
    </location>
</feature>
<dbReference type="AlphaFoldDB" id="A0A0T6LXF9"/>
<feature type="transmembrane region" description="Helical" evidence="6">
    <location>
        <begin position="311"/>
        <end position="327"/>
    </location>
</feature>
<evidence type="ECO:0000313" key="8">
    <source>
        <dbReference type="EMBL" id="KRV50695.1"/>
    </source>
</evidence>
<evidence type="ECO:0000313" key="7">
    <source>
        <dbReference type="EMBL" id="KRV50656.1"/>
    </source>
</evidence>
<gene>
    <name evidence="7" type="ORF">AQ490_16545</name>
    <name evidence="8" type="ORF">AQ490_16770</name>
</gene>
<evidence type="ECO:0000256" key="3">
    <source>
        <dbReference type="ARBA" id="ARBA00022692"/>
    </source>
</evidence>
<dbReference type="Pfam" id="PF03706">
    <property type="entry name" value="LPG_synthase_TM"/>
    <property type="match status" value="1"/>
</dbReference>
<keyword evidence="4 6" id="KW-1133">Transmembrane helix</keyword>
<dbReference type="EMBL" id="LLZU01000005">
    <property type="protein sequence ID" value="KRV50695.1"/>
    <property type="molecule type" value="Genomic_DNA"/>
</dbReference>
<keyword evidence="2" id="KW-1003">Cell membrane</keyword>
<dbReference type="STRING" id="76728.AQ490_16545"/>
<evidence type="ECO:0008006" key="10">
    <source>
        <dbReference type="Google" id="ProtNLM"/>
    </source>
</evidence>
<keyword evidence="3 6" id="KW-0812">Transmembrane</keyword>